<accession>A0A427Y2Y9</accession>
<organism evidence="2 3">
    <name type="scientific">Saitozyma podzolica</name>
    <dbReference type="NCBI Taxonomy" id="1890683"/>
    <lineage>
        <taxon>Eukaryota</taxon>
        <taxon>Fungi</taxon>
        <taxon>Dikarya</taxon>
        <taxon>Basidiomycota</taxon>
        <taxon>Agaricomycotina</taxon>
        <taxon>Tremellomycetes</taxon>
        <taxon>Tremellales</taxon>
        <taxon>Trimorphomycetaceae</taxon>
        <taxon>Saitozyma</taxon>
    </lineage>
</organism>
<proteinExistence type="predicted"/>
<dbReference type="Proteomes" id="UP000279259">
    <property type="component" value="Unassembled WGS sequence"/>
</dbReference>
<reference evidence="2 3" key="1">
    <citation type="submission" date="2018-11" db="EMBL/GenBank/DDBJ databases">
        <title>Genome sequence of Saitozyma podzolica DSM 27192.</title>
        <authorList>
            <person name="Aliyu H."/>
            <person name="Gorte O."/>
            <person name="Ochsenreither K."/>
        </authorList>
    </citation>
    <scope>NUCLEOTIDE SEQUENCE [LARGE SCALE GENOMIC DNA]</scope>
    <source>
        <strain evidence="2 3">DSM 27192</strain>
    </source>
</reference>
<evidence type="ECO:0000256" key="1">
    <source>
        <dbReference type="SAM" id="MobiDB-lite"/>
    </source>
</evidence>
<name>A0A427Y2Y9_9TREE</name>
<gene>
    <name evidence="2" type="ORF">EHS25_004884</name>
</gene>
<feature type="compositionally biased region" description="Basic and acidic residues" evidence="1">
    <location>
        <begin position="135"/>
        <end position="147"/>
    </location>
</feature>
<feature type="region of interest" description="Disordered" evidence="1">
    <location>
        <begin position="1"/>
        <end position="23"/>
    </location>
</feature>
<sequence length="190" mass="20225">MPGGITSEQGVPPRVPRSSERQIEDSSVFPAGDQVAIVIPFSPALRFTDFEVSAALHARPLLPGAAATRTIETALPTLDGVQVHLEPLITGTQRRNDIRITGSAARGLSNEDIDIHSLLGLAGFSDCHPAAGNHRGSEDDPMAERTAKRNGAGTPPRTALSDLMTRGVYSLLVRKLSLGSLRARARCFEP</sequence>
<keyword evidence="3" id="KW-1185">Reference proteome</keyword>
<feature type="region of interest" description="Disordered" evidence="1">
    <location>
        <begin position="130"/>
        <end position="159"/>
    </location>
</feature>
<dbReference type="EMBL" id="RSCD01000020">
    <property type="protein sequence ID" value="RSH85488.1"/>
    <property type="molecule type" value="Genomic_DNA"/>
</dbReference>
<comment type="caution">
    <text evidence="2">The sequence shown here is derived from an EMBL/GenBank/DDBJ whole genome shotgun (WGS) entry which is preliminary data.</text>
</comment>
<evidence type="ECO:0000313" key="2">
    <source>
        <dbReference type="EMBL" id="RSH85488.1"/>
    </source>
</evidence>
<evidence type="ECO:0000313" key="3">
    <source>
        <dbReference type="Proteomes" id="UP000279259"/>
    </source>
</evidence>
<protein>
    <submittedName>
        <fullName evidence="2">Uncharacterized protein</fullName>
    </submittedName>
</protein>
<dbReference type="AlphaFoldDB" id="A0A427Y2Y9"/>